<evidence type="ECO:0000313" key="14">
    <source>
        <dbReference type="Proteomes" id="UP000886998"/>
    </source>
</evidence>
<evidence type="ECO:0000256" key="4">
    <source>
        <dbReference type="ARBA" id="ARBA00022461"/>
    </source>
</evidence>
<dbReference type="PANTHER" id="PTHR11690">
    <property type="entry name" value="AMILORIDE-SENSITIVE SODIUM CHANNEL-RELATED"/>
    <property type="match status" value="1"/>
</dbReference>
<sequence>MEFLFLYWTYPTVVDIQVSVPSEIQVPGITFCSSNGIRPEAICSLGNFCLNSTILTAANYCSLFPVVCDEEGKVPEDFESGLYLPAVIYNTFATSQNFDSSAMNMLRKPLPEFFKCKITSGKSDRSCNTDDYVVGSYFSSTNIFNFCFTINSLWSQPNKEILRIRKSEKIEMEFYVDISDRVKDIDKRTLQLPKYSYSNMPSVQLVTHSSFLTASPFVSGHEFLAGRDYKIKLKQEERHLLPPPYQTNCTNYMNDWIARNGIAPLNERMVIEECKYKSSLKEMNCVPFSIDYPHNETVCKYCEKCSNQKIEEKCTTLQKIYNQPCDCQIVNIEIVFDDFEITNLTYNPKFESLELFSVIGGYMGMYLGVSIVAVYDFMEQAAVVLYKYVKKNQDAKKKKKTKKAVLQNLLYEDERPIGYRTRYYSHDSPKHYEKRVEY</sequence>
<dbReference type="Proteomes" id="UP000886998">
    <property type="component" value="Unassembled WGS sequence"/>
</dbReference>
<evidence type="ECO:0000256" key="10">
    <source>
        <dbReference type="ARBA" id="ARBA00023201"/>
    </source>
</evidence>
<evidence type="ECO:0000256" key="3">
    <source>
        <dbReference type="ARBA" id="ARBA00022448"/>
    </source>
</evidence>
<evidence type="ECO:0000256" key="6">
    <source>
        <dbReference type="ARBA" id="ARBA00022989"/>
    </source>
</evidence>
<proteinExistence type="inferred from homology"/>
<comment type="caution">
    <text evidence="13">The sequence shown here is derived from an EMBL/GenBank/DDBJ whole genome shotgun (WGS) entry which is preliminary data.</text>
</comment>
<evidence type="ECO:0000256" key="8">
    <source>
        <dbReference type="ARBA" id="ARBA00023065"/>
    </source>
</evidence>
<keyword evidence="6" id="KW-1133">Transmembrane helix</keyword>
<dbReference type="InterPro" id="IPR001873">
    <property type="entry name" value="ENaC"/>
</dbReference>
<dbReference type="GO" id="GO:0005886">
    <property type="term" value="C:plasma membrane"/>
    <property type="evidence" value="ECO:0007669"/>
    <property type="project" value="TreeGrafter"/>
</dbReference>
<dbReference type="PANTHER" id="PTHR11690:SF248">
    <property type="entry name" value="PICKPOCKET 17, ISOFORM A"/>
    <property type="match status" value="1"/>
</dbReference>
<name>A0A8X6XY88_9ARAC</name>
<keyword evidence="11 12" id="KW-0407">Ion channel</keyword>
<evidence type="ECO:0000313" key="13">
    <source>
        <dbReference type="EMBL" id="GFY60942.1"/>
    </source>
</evidence>
<dbReference type="OrthoDB" id="6435270at2759"/>
<comment type="similarity">
    <text evidence="2 12">Belongs to the amiloride-sensitive sodium channel (TC 1.A.6) family.</text>
</comment>
<dbReference type="EMBL" id="BMAV01013352">
    <property type="protein sequence ID" value="GFY60942.1"/>
    <property type="molecule type" value="Genomic_DNA"/>
</dbReference>
<evidence type="ECO:0000256" key="2">
    <source>
        <dbReference type="ARBA" id="ARBA00007193"/>
    </source>
</evidence>
<keyword evidence="3 12" id="KW-0813">Transport</keyword>
<keyword evidence="8 12" id="KW-0406">Ion transport</keyword>
<keyword evidence="14" id="KW-1185">Reference proteome</keyword>
<accession>A0A8X6XY88</accession>
<keyword evidence="5 12" id="KW-0812">Transmembrane</keyword>
<organism evidence="13 14">
    <name type="scientific">Trichonephila inaurata madagascariensis</name>
    <dbReference type="NCBI Taxonomy" id="2747483"/>
    <lineage>
        <taxon>Eukaryota</taxon>
        <taxon>Metazoa</taxon>
        <taxon>Ecdysozoa</taxon>
        <taxon>Arthropoda</taxon>
        <taxon>Chelicerata</taxon>
        <taxon>Arachnida</taxon>
        <taxon>Araneae</taxon>
        <taxon>Araneomorphae</taxon>
        <taxon>Entelegynae</taxon>
        <taxon>Araneoidea</taxon>
        <taxon>Nephilidae</taxon>
        <taxon>Trichonephila</taxon>
        <taxon>Trichonephila inaurata</taxon>
    </lineage>
</organism>
<keyword evidence="7" id="KW-0915">Sodium</keyword>
<gene>
    <name evidence="13" type="primary">AVEN_6559-2_1</name>
    <name evidence="13" type="ORF">TNIN_306081</name>
</gene>
<evidence type="ECO:0000256" key="1">
    <source>
        <dbReference type="ARBA" id="ARBA00004141"/>
    </source>
</evidence>
<protein>
    <submittedName>
        <fullName evidence="13">Uncharacterized protein</fullName>
    </submittedName>
</protein>
<dbReference type="GO" id="GO:0015280">
    <property type="term" value="F:ligand-gated sodium channel activity"/>
    <property type="evidence" value="ECO:0007669"/>
    <property type="project" value="TreeGrafter"/>
</dbReference>
<dbReference type="AlphaFoldDB" id="A0A8X6XY88"/>
<keyword evidence="9" id="KW-0472">Membrane</keyword>
<keyword evidence="10 12" id="KW-0739">Sodium transport</keyword>
<evidence type="ECO:0000256" key="12">
    <source>
        <dbReference type="RuleBase" id="RU000679"/>
    </source>
</evidence>
<reference evidence="13" key="1">
    <citation type="submission" date="2020-08" db="EMBL/GenBank/DDBJ databases">
        <title>Multicomponent nature underlies the extraordinary mechanical properties of spider dragline silk.</title>
        <authorList>
            <person name="Kono N."/>
            <person name="Nakamura H."/>
            <person name="Mori M."/>
            <person name="Yoshida Y."/>
            <person name="Ohtoshi R."/>
            <person name="Malay A.D."/>
            <person name="Moran D.A.P."/>
            <person name="Tomita M."/>
            <person name="Numata K."/>
            <person name="Arakawa K."/>
        </authorList>
    </citation>
    <scope>NUCLEOTIDE SEQUENCE</scope>
</reference>
<keyword evidence="4 12" id="KW-0894">Sodium channel</keyword>
<evidence type="ECO:0000256" key="11">
    <source>
        <dbReference type="ARBA" id="ARBA00023303"/>
    </source>
</evidence>
<dbReference type="Gene3D" id="1.10.287.770">
    <property type="entry name" value="YojJ-like"/>
    <property type="match status" value="1"/>
</dbReference>
<dbReference type="Pfam" id="PF00858">
    <property type="entry name" value="ASC"/>
    <property type="match status" value="2"/>
</dbReference>
<evidence type="ECO:0000256" key="9">
    <source>
        <dbReference type="ARBA" id="ARBA00023136"/>
    </source>
</evidence>
<evidence type="ECO:0000256" key="5">
    <source>
        <dbReference type="ARBA" id="ARBA00022692"/>
    </source>
</evidence>
<comment type="subcellular location">
    <subcellularLocation>
        <location evidence="1">Membrane</location>
        <topology evidence="1">Multi-pass membrane protein</topology>
    </subcellularLocation>
</comment>
<evidence type="ECO:0000256" key="7">
    <source>
        <dbReference type="ARBA" id="ARBA00023053"/>
    </source>
</evidence>